<evidence type="ECO:0000256" key="9">
    <source>
        <dbReference type="SAM" id="MobiDB-lite"/>
    </source>
</evidence>
<dbReference type="GO" id="GO:0005794">
    <property type="term" value="C:Golgi apparatus"/>
    <property type="evidence" value="ECO:0007669"/>
    <property type="project" value="UniProtKB-SubCell"/>
</dbReference>
<keyword evidence="6" id="KW-0333">Golgi apparatus</keyword>
<feature type="region of interest" description="Disordered" evidence="9">
    <location>
        <begin position="184"/>
        <end position="211"/>
    </location>
</feature>
<feature type="compositionally biased region" description="Basic and acidic residues" evidence="9">
    <location>
        <begin position="184"/>
        <end position="195"/>
    </location>
</feature>
<evidence type="ECO:0000256" key="2">
    <source>
        <dbReference type="ARBA" id="ARBA00022448"/>
    </source>
</evidence>
<dbReference type="CDD" id="cd21442">
    <property type="entry name" value="SNARE_NTD_STX6-like"/>
    <property type="match status" value="1"/>
</dbReference>
<reference evidence="11" key="1">
    <citation type="submission" date="2020-02" db="EMBL/GenBank/DDBJ databases">
        <authorList>
            <person name="Scholz U."/>
            <person name="Mascher M."/>
            <person name="Fiebig A."/>
        </authorList>
    </citation>
    <scope>NUCLEOTIDE SEQUENCE</scope>
</reference>
<keyword evidence="3" id="KW-0812">Transmembrane</keyword>
<keyword evidence="12" id="KW-1185">Reference proteome</keyword>
<evidence type="ECO:0000313" key="12">
    <source>
        <dbReference type="Proteomes" id="UP000663760"/>
    </source>
</evidence>
<keyword evidence="2" id="KW-0813">Transport</keyword>
<proteinExistence type="inferred from homology"/>
<keyword evidence="4" id="KW-0653">Protein transport</keyword>
<sequence>MAAGNSFDQWQKDVFFSAAEEVQDSADVMESMYRMWLRAQSEGHHTDVFIELRRELQTALGTAKWQLEEFERAVRESHRRKPLDKSAVIRHNQFILAMEDQIVQVEKALGQSLVEEGKEPLQWIQLDEEERNDLALFLCTAPSASTRGEVDSARDRGVPSSITSFREVISFNIDSKLVVEVEAKEKTSSKRRDEMPDQGNPNNGKRRASSSPDIGAWKIVIADEESKERKPPETWAESLSPARAHGFLNFMKVAELAAKVKWSSFGKVKNADGRPIEQGTSSFFGCKGITRVSQVRIPSMLAIERAMAAPLISLSGVIRLHIG</sequence>
<dbReference type="AlphaFoldDB" id="A0A7I8LG21"/>
<dbReference type="OrthoDB" id="1889309at2759"/>
<evidence type="ECO:0000313" key="11">
    <source>
        <dbReference type="EMBL" id="CAA7408184.1"/>
    </source>
</evidence>
<dbReference type="Pfam" id="PF09177">
    <property type="entry name" value="STX6_10_61_N"/>
    <property type="match status" value="1"/>
</dbReference>
<evidence type="ECO:0000256" key="5">
    <source>
        <dbReference type="ARBA" id="ARBA00022989"/>
    </source>
</evidence>
<dbReference type="PANTHER" id="PTHR34949:SF3">
    <property type="entry name" value="OS08G0244100 PROTEIN"/>
    <property type="match status" value="1"/>
</dbReference>
<gene>
    <name evidence="11" type="ORF">SI8410_14018862</name>
</gene>
<evidence type="ECO:0000256" key="6">
    <source>
        <dbReference type="ARBA" id="ARBA00023034"/>
    </source>
</evidence>
<dbReference type="FunFam" id="1.20.58.90:FF:000004">
    <property type="entry name" value="Syntaxin 10"/>
    <property type="match status" value="1"/>
</dbReference>
<comment type="subcellular location">
    <subcellularLocation>
        <location evidence="8">Golgi apparatus</location>
        <location evidence="8">trans-Golgi network membrane</location>
        <topology evidence="8">Single-pass type IV membrane protein</topology>
    </subcellularLocation>
</comment>
<dbReference type="PANTHER" id="PTHR34949">
    <property type="entry name" value="OS05G0443700 PROTEIN"/>
    <property type="match status" value="1"/>
</dbReference>
<evidence type="ECO:0000256" key="1">
    <source>
        <dbReference type="ARBA" id="ARBA00009063"/>
    </source>
</evidence>
<dbReference type="InterPro" id="IPR015260">
    <property type="entry name" value="Syntaxin-6/10/61_N"/>
</dbReference>
<name>A0A7I8LG21_SPIIN</name>
<dbReference type="Proteomes" id="UP000663760">
    <property type="component" value="Chromosome 14"/>
</dbReference>
<dbReference type="EMBL" id="LR746277">
    <property type="protein sequence ID" value="CAA7408184.1"/>
    <property type="molecule type" value="Genomic_DNA"/>
</dbReference>
<feature type="domain" description="Syntaxin 6/10/61 N-terminal" evidence="10">
    <location>
        <begin position="13"/>
        <end position="106"/>
    </location>
</feature>
<comment type="similarity">
    <text evidence="1">Belongs to the syntaxin family.</text>
</comment>
<accession>A0A7I8LG21</accession>
<protein>
    <recommendedName>
        <fullName evidence="10">Syntaxin 6/10/61 N-terminal domain-containing protein</fullName>
    </recommendedName>
</protein>
<evidence type="ECO:0000256" key="7">
    <source>
        <dbReference type="ARBA" id="ARBA00023136"/>
    </source>
</evidence>
<evidence type="ECO:0000256" key="8">
    <source>
        <dbReference type="ARBA" id="ARBA00037801"/>
    </source>
</evidence>
<dbReference type="GO" id="GO:0016020">
    <property type="term" value="C:membrane"/>
    <property type="evidence" value="ECO:0007669"/>
    <property type="project" value="InterPro"/>
</dbReference>
<evidence type="ECO:0000259" key="10">
    <source>
        <dbReference type="Pfam" id="PF09177"/>
    </source>
</evidence>
<dbReference type="SUPFAM" id="SSF47661">
    <property type="entry name" value="t-snare proteins"/>
    <property type="match status" value="1"/>
</dbReference>
<evidence type="ECO:0000256" key="3">
    <source>
        <dbReference type="ARBA" id="ARBA00022692"/>
    </source>
</evidence>
<dbReference type="GO" id="GO:0015031">
    <property type="term" value="P:protein transport"/>
    <property type="evidence" value="ECO:0007669"/>
    <property type="project" value="UniProtKB-KW"/>
</dbReference>
<organism evidence="11 12">
    <name type="scientific">Spirodela intermedia</name>
    <name type="common">Intermediate duckweed</name>
    <dbReference type="NCBI Taxonomy" id="51605"/>
    <lineage>
        <taxon>Eukaryota</taxon>
        <taxon>Viridiplantae</taxon>
        <taxon>Streptophyta</taxon>
        <taxon>Embryophyta</taxon>
        <taxon>Tracheophyta</taxon>
        <taxon>Spermatophyta</taxon>
        <taxon>Magnoliopsida</taxon>
        <taxon>Liliopsida</taxon>
        <taxon>Araceae</taxon>
        <taxon>Lemnoideae</taxon>
        <taxon>Spirodela</taxon>
    </lineage>
</organism>
<dbReference type="GO" id="GO:0048193">
    <property type="term" value="P:Golgi vesicle transport"/>
    <property type="evidence" value="ECO:0007669"/>
    <property type="project" value="InterPro"/>
</dbReference>
<evidence type="ECO:0000256" key="4">
    <source>
        <dbReference type="ARBA" id="ARBA00022927"/>
    </source>
</evidence>
<dbReference type="Gene3D" id="1.20.58.90">
    <property type="match status" value="1"/>
</dbReference>
<keyword evidence="5" id="KW-1133">Transmembrane helix</keyword>
<dbReference type="InterPro" id="IPR010989">
    <property type="entry name" value="SNARE"/>
</dbReference>
<keyword evidence="7" id="KW-0472">Membrane</keyword>